<feature type="region of interest" description="Disordered" evidence="2">
    <location>
        <begin position="101"/>
        <end position="133"/>
    </location>
</feature>
<evidence type="ECO:0000259" key="3">
    <source>
        <dbReference type="Pfam" id="PF00472"/>
    </source>
</evidence>
<evidence type="ECO:0000313" key="5">
    <source>
        <dbReference type="Proteomes" id="UP001235760"/>
    </source>
</evidence>
<keyword evidence="4" id="KW-0378">Hydrolase</keyword>
<name>A0ABT9G8R7_LEPDI</name>
<comment type="caution">
    <text evidence="4">The sequence shown here is derived from an EMBL/GenBank/DDBJ whole genome shotgun (WGS) entry which is preliminary data.</text>
</comment>
<accession>A0ABT9G8R7</accession>
<dbReference type="RefSeq" id="WP_305751424.1">
    <property type="nucleotide sequence ID" value="NZ_JAUZEE010000017.1"/>
</dbReference>
<dbReference type="PANTHER" id="PTHR47814:SF1">
    <property type="entry name" value="PEPTIDYL-TRNA HYDROLASE ARFB"/>
    <property type="match status" value="1"/>
</dbReference>
<dbReference type="GO" id="GO:0004045">
    <property type="term" value="F:peptidyl-tRNA hydrolase activity"/>
    <property type="evidence" value="ECO:0007669"/>
    <property type="project" value="UniProtKB-EC"/>
</dbReference>
<dbReference type="InterPro" id="IPR000352">
    <property type="entry name" value="Pep_chain_release_fac_I"/>
</dbReference>
<proteinExistence type="inferred from homology"/>
<dbReference type="NCBIfam" id="NF006718">
    <property type="entry name" value="PRK09256.1"/>
    <property type="match status" value="1"/>
</dbReference>
<dbReference type="Pfam" id="PF00472">
    <property type="entry name" value="RF-1"/>
    <property type="match status" value="1"/>
</dbReference>
<comment type="similarity">
    <text evidence="1">Belongs to the prokaryotic/mitochondrial release factor family.</text>
</comment>
<sequence length="133" mass="14607">MKATRISPHEVHFSAIRAQGAGGQNVNKVSNAVHLRFDIAASSLPDEVKARMAALPDHRITREGVVVIKAQESRSLEANRADALARLDELLQRALFVPKDRKATKPTFGSKQRRLEGKSARSGIKAMRGRVTD</sequence>
<protein>
    <submittedName>
        <fullName evidence="4">Alternative ribosome rescue aminoacyl-tRNA hydrolase ArfB</fullName>
        <ecNumber evidence="4">3.1.1.29</ecNumber>
    </submittedName>
</protein>
<evidence type="ECO:0000256" key="2">
    <source>
        <dbReference type="SAM" id="MobiDB-lite"/>
    </source>
</evidence>
<dbReference type="Gene3D" id="3.30.160.20">
    <property type="match status" value="1"/>
</dbReference>
<reference evidence="4 5" key="1">
    <citation type="submission" date="2023-08" db="EMBL/GenBank/DDBJ databases">
        <authorList>
            <person name="Roldan D.M."/>
            <person name="Menes R.J."/>
        </authorList>
    </citation>
    <scope>NUCLEOTIDE SEQUENCE [LARGE SCALE GENOMIC DNA]</scope>
    <source>
        <strain evidence="4 5">CCM 2812</strain>
    </source>
</reference>
<gene>
    <name evidence="4" type="primary">arfB</name>
    <name evidence="4" type="ORF">Q8X39_19785</name>
</gene>
<feature type="domain" description="Prokaryotic-type class I peptide chain release factors" evidence="3">
    <location>
        <begin position="4"/>
        <end position="128"/>
    </location>
</feature>
<dbReference type="EMBL" id="JAUZEE010000017">
    <property type="protein sequence ID" value="MDP4302884.1"/>
    <property type="molecule type" value="Genomic_DNA"/>
</dbReference>
<evidence type="ECO:0000313" key="4">
    <source>
        <dbReference type="EMBL" id="MDP4302884.1"/>
    </source>
</evidence>
<dbReference type="EC" id="3.1.1.29" evidence="4"/>
<evidence type="ECO:0000256" key="1">
    <source>
        <dbReference type="ARBA" id="ARBA00010835"/>
    </source>
</evidence>
<organism evidence="4 5">
    <name type="scientific">Leptothrix discophora</name>
    <dbReference type="NCBI Taxonomy" id="89"/>
    <lineage>
        <taxon>Bacteria</taxon>
        <taxon>Pseudomonadati</taxon>
        <taxon>Pseudomonadota</taxon>
        <taxon>Betaproteobacteria</taxon>
        <taxon>Burkholderiales</taxon>
        <taxon>Sphaerotilaceae</taxon>
        <taxon>Leptothrix</taxon>
    </lineage>
</organism>
<dbReference type="InterPro" id="IPR045853">
    <property type="entry name" value="Pep_chain_release_fac_I_sf"/>
</dbReference>
<dbReference type="PANTHER" id="PTHR47814">
    <property type="entry name" value="PEPTIDYL-TRNA HYDROLASE ARFB"/>
    <property type="match status" value="1"/>
</dbReference>
<dbReference type="Proteomes" id="UP001235760">
    <property type="component" value="Unassembled WGS sequence"/>
</dbReference>
<dbReference type="SUPFAM" id="SSF75620">
    <property type="entry name" value="Release factor"/>
    <property type="match status" value="1"/>
</dbReference>
<keyword evidence="5" id="KW-1185">Reference proteome</keyword>